<protein>
    <recommendedName>
        <fullName evidence="3">DUF4806 domain-containing protein</fullName>
    </recommendedName>
</protein>
<accession>A0A9N9MP65</accession>
<dbReference type="Proteomes" id="UP001152799">
    <property type="component" value="Chromosome 3"/>
</dbReference>
<dbReference type="AlphaFoldDB" id="A0A9N9MP65"/>
<dbReference type="OrthoDB" id="10053513at2759"/>
<keyword evidence="2" id="KW-1185">Reference proteome</keyword>
<gene>
    <name evidence="1" type="ORF">CEUTPL_LOCUS6395</name>
</gene>
<dbReference type="PANTHER" id="PTHR34153:SF2">
    <property type="entry name" value="SI:CH211-262H13.3-RELATED"/>
    <property type="match status" value="1"/>
</dbReference>
<name>A0A9N9MP65_9CUCU</name>
<proteinExistence type="predicted"/>
<evidence type="ECO:0000313" key="2">
    <source>
        <dbReference type="Proteomes" id="UP001152799"/>
    </source>
</evidence>
<reference evidence="1" key="1">
    <citation type="submission" date="2022-01" db="EMBL/GenBank/DDBJ databases">
        <authorList>
            <person name="King R."/>
        </authorList>
    </citation>
    <scope>NUCLEOTIDE SEQUENCE</scope>
</reference>
<dbReference type="PANTHER" id="PTHR34153">
    <property type="entry name" value="SI:CH211-262H13.3-RELATED-RELATED"/>
    <property type="match status" value="1"/>
</dbReference>
<evidence type="ECO:0000313" key="1">
    <source>
        <dbReference type="EMBL" id="CAG9765792.1"/>
    </source>
</evidence>
<evidence type="ECO:0008006" key="3">
    <source>
        <dbReference type="Google" id="ProtNLM"/>
    </source>
</evidence>
<dbReference type="EMBL" id="OU892279">
    <property type="protein sequence ID" value="CAG9765792.1"/>
    <property type="molecule type" value="Genomic_DNA"/>
</dbReference>
<sequence>MLSRIIKNDLAMTYNWTGRNSKENFSIFENIMKLILVAVRKNPLSRNATELEVHQVTKKYLRNACDRDGGRAKRQTREN</sequence>
<organism evidence="1 2">
    <name type="scientific">Ceutorhynchus assimilis</name>
    <name type="common">cabbage seed weevil</name>
    <dbReference type="NCBI Taxonomy" id="467358"/>
    <lineage>
        <taxon>Eukaryota</taxon>
        <taxon>Metazoa</taxon>
        <taxon>Ecdysozoa</taxon>
        <taxon>Arthropoda</taxon>
        <taxon>Hexapoda</taxon>
        <taxon>Insecta</taxon>
        <taxon>Pterygota</taxon>
        <taxon>Neoptera</taxon>
        <taxon>Endopterygota</taxon>
        <taxon>Coleoptera</taxon>
        <taxon>Polyphaga</taxon>
        <taxon>Cucujiformia</taxon>
        <taxon>Curculionidae</taxon>
        <taxon>Ceutorhynchinae</taxon>
        <taxon>Ceutorhynchus</taxon>
    </lineage>
</organism>